<organism evidence="1 2">
    <name type="scientific">Fusobacterium pseudoperiodonticum</name>
    <dbReference type="NCBI Taxonomy" id="2663009"/>
    <lineage>
        <taxon>Bacteria</taxon>
        <taxon>Fusobacteriati</taxon>
        <taxon>Fusobacteriota</taxon>
        <taxon>Fusobacteriia</taxon>
        <taxon>Fusobacteriales</taxon>
        <taxon>Fusobacteriaceae</taxon>
        <taxon>Fusobacterium</taxon>
    </lineage>
</organism>
<dbReference type="Proteomes" id="UP000228552">
    <property type="component" value="Chromosome"/>
</dbReference>
<evidence type="ECO:0000313" key="2">
    <source>
        <dbReference type="Proteomes" id="UP000228552"/>
    </source>
</evidence>
<accession>A0AAD0F308</accession>
<evidence type="ECO:0000313" key="1">
    <source>
        <dbReference type="EMBL" id="ATV62288.1"/>
    </source>
</evidence>
<reference evidence="1 2" key="1">
    <citation type="submission" date="2017-11" db="EMBL/GenBank/DDBJ databases">
        <title>Genome sequencing of Fusobacterium periodonticum KCOM 1263.</title>
        <authorList>
            <person name="Kook J.-K."/>
            <person name="Park S.-N."/>
            <person name="Lim Y.K."/>
        </authorList>
    </citation>
    <scope>NUCLEOTIDE SEQUENCE [LARGE SCALE GENOMIC DNA]</scope>
    <source>
        <strain evidence="1 2">KCOM 1263</strain>
    </source>
</reference>
<sequence>MQIILLIFKLLGFLIPEKKNFYIADKWTIELPDKWDTTSKEIELDVESDNHPIIQTIFFEPGSYLNIKAYYLDISKDDIYEKVEADIPDVIAVFENIISKIENKKEYHIPNYRSSKFKSYEYTYNEYDKNFYAITTGIFMKGCLLKIDVSSTIEKEVKTAISYLLSIKEADPKKTAFLKKVDSYRKHA</sequence>
<protein>
    <submittedName>
        <fullName evidence="1">Uncharacterized protein</fullName>
    </submittedName>
</protein>
<gene>
    <name evidence="1" type="ORF">CTM74_10880</name>
</gene>
<dbReference type="AlphaFoldDB" id="A0AAD0F308"/>
<name>A0AAD0F308_9FUSO</name>
<proteinExistence type="predicted"/>
<dbReference type="EMBL" id="CP024700">
    <property type="protein sequence ID" value="ATV62288.1"/>
    <property type="molecule type" value="Genomic_DNA"/>
</dbReference>
<dbReference type="RefSeq" id="WP_099988121.1">
    <property type="nucleotide sequence ID" value="NZ_CP024700.1"/>
</dbReference>
<keyword evidence="2" id="KW-1185">Reference proteome</keyword>